<dbReference type="FunFam" id="3.40.50.10140:FF:000007">
    <property type="entry name" value="Disease resistance protein (TIR-NBS-LRR class)"/>
    <property type="match status" value="1"/>
</dbReference>
<reference evidence="5 6" key="1">
    <citation type="submission" date="2024-01" db="EMBL/GenBank/DDBJ databases">
        <title>The genomes of 5 underutilized Papilionoideae crops provide insights into root nodulation and disease resistanc.</title>
        <authorList>
            <person name="Yuan L."/>
        </authorList>
    </citation>
    <scope>NUCLEOTIDE SEQUENCE [LARGE SCALE GENOMIC DNA]</scope>
    <source>
        <strain evidence="5">ZHUSHIDOU_FW_LH</strain>
        <tissue evidence="5">Leaf</tissue>
    </source>
</reference>
<dbReference type="InterPro" id="IPR011713">
    <property type="entry name" value="Leu-rich_rpt_3"/>
</dbReference>
<dbReference type="InterPro" id="IPR000157">
    <property type="entry name" value="TIR_dom"/>
</dbReference>
<sequence>MADNQMISFAASSSSSSLLVFPNKKYDVFLSFRGEDTRKTFTSHLYDALCQKKIETYIDNRLEKGDEIGPELIKAIEESHISVVIFSENYANSKWCLDEISKIMECRKKIGQIVIPVFYSMDPSHVRNQKGSYEKAFTEYEQDLKHNNKVHKWKTALTEAANLAGWVRSDSQTDNSHGTRAIQSLTLDMRSESKELCLNPTAFSKMFNLKILKLDAYDPNSNKTKMIASEDSVSMPKGLRLLEWWGCPLKSLDSSFCAENLVELDFSYSKLKKLWDGVQSLQYIPPPPPSIDMLEARGCIPLEGVSVSTLDCNWHSKANFSFWNCCKLNQQALNTIMSFSHLKINGAAYIQHLQPNDDKSQRKRNIVSVCLPGSKVPVDRYNYRTATECTISIQLSNLSDLLGLNFCVVFALCEYISCQDVSTKFTCYLITRDGQEDIFTAHSFVPIYVVQEDIRHNSDHVFLWHQQEFSKVLMDKIKERCTDNQGTTTYDPKLTFAMTPGKSIKVKEWGVRPIYSSDLFSFSVPLAVETKTKRKRDSEELLDMKPLSPTKKLKTQYSRKDMSFHQRNM</sequence>
<dbReference type="PROSITE" id="PS50104">
    <property type="entry name" value="TIR"/>
    <property type="match status" value="1"/>
</dbReference>
<dbReference type="Pfam" id="PF01582">
    <property type="entry name" value="TIR"/>
    <property type="match status" value="1"/>
</dbReference>
<evidence type="ECO:0000256" key="3">
    <source>
        <dbReference type="ARBA" id="ARBA00023027"/>
    </source>
</evidence>
<dbReference type="GO" id="GO:0007165">
    <property type="term" value="P:signal transduction"/>
    <property type="evidence" value="ECO:0007669"/>
    <property type="project" value="InterPro"/>
</dbReference>
<accession>A0AAN9FT96</accession>
<dbReference type="EMBL" id="JAYWIO010000002">
    <property type="protein sequence ID" value="KAK7282207.1"/>
    <property type="molecule type" value="Genomic_DNA"/>
</dbReference>
<evidence type="ECO:0000313" key="6">
    <source>
        <dbReference type="Proteomes" id="UP001372338"/>
    </source>
</evidence>
<organism evidence="5 6">
    <name type="scientific">Crotalaria pallida</name>
    <name type="common">Smooth rattlebox</name>
    <name type="synonym">Crotalaria striata</name>
    <dbReference type="NCBI Taxonomy" id="3830"/>
    <lineage>
        <taxon>Eukaryota</taxon>
        <taxon>Viridiplantae</taxon>
        <taxon>Streptophyta</taxon>
        <taxon>Embryophyta</taxon>
        <taxon>Tracheophyta</taxon>
        <taxon>Spermatophyta</taxon>
        <taxon>Magnoliopsida</taxon>
        <taxon>eudicotyledons</taxon>
        <taxon>Gunneridae</taxon>
        <taxon>Pentapetalae</taxon>
        <taxon>rosids</taxon>
        <taxon>fabids</taxon>
        <taxon>Fabales</taxon>
        <taxon>Fabaceae</taxon>
        <taxon>Papilionoideae</taxon>
        <taxon>50 kb inversion clade</taxon>
        <taxon>genistoids sensu lato</taxon>
        <taxon>core genistoids</taxon>
        <taxon>Crotalarieae</taxon>
        <taxon>Crotalaria</taxon>
    </lineage>
</organism>
<keyword evidence="3" id="KW-0520">NAD</keyword>
<dbReference type="PANTHER" id="PTHR11017:SF243">
    <property type="entry name" value="ADP-RIBOSYL CYCLASE_CYCLIC ADP-RIBOSE HYDROLASE"/>
    <property type="match status" value="1"/>
</dbReference>
<evidence type="ECO:0000256" key="2">
    <source>
        <dbReference type="ARBA" id="ARBA00022737"/>
    </source>
</evidence>
<dbReference type="Gene3D" id="3.40.50.10140">
    <property type="entry name" value="Toll/interleukin-1 receptor homology (TIR) domain"/>
    <property type="match status" value="1"/>
</dbReference>
<gene>
    <name evidence="5" type="ORF">RIF29_10819</name>
</gene>
<protein>
    <recommendedName>
        <fullName evidence="4">TIR domain-containing protein</fullName>
    </recommendedName>
</protein>
<keyword evidence="1" id="KW-0433">Leucine-rich repeat</keyword>
<keyword evidence="6" id="KW-1185">Reference proteome</keyword>
<evidence type="ECO:0000259" key="4">
    <source>
        <dbReference type="PROSITE" id="PS50104"/>
    </source>
</evidence>
<dbReference type="AlphaFoldDB" id="A0AAN9FT96"/>
<dbReference type="Proteomes" id="UP001372338">
    <property type="component" value="Unassembled WGS sequence"/>
</dbReference>
<dbReference type="Pfam" id="PF07725">
    <property type="entry name" value="LRR_3"/>
    <property type="match status" value="1"/>
</dbReference>
<evidence type="ECO:0000256" key="1">
    <source>
        <dbReference type="ARBA" id="ARBA00022614"/>
    </source>
</evidence>
<dbReference type="PANTHER" id="PTHR11017">
    <property type="entry name" value="LEUCINE-RICH REPEAT-CONTAINING PROTEIN"/>
    <property type="match status" value="1"/>
</dbReference>
<dbReference type="InterPro" id="IPR044974">
    <property type="entry name" value="Disease_R_plants"/>
</dbReference>
<dbReference type="GO" id="GO:0006952">
    <property type="term" value="P:defense response"/>
    <property type="evidence" value="ECO:0007669"/>
    <property type="project" value="InterPro"/>
</dbReference>
<dbReference type="SMART" id="SM00255">
    <property type="entry name" value="TIR"/>
    <property type="match status" value="1"/>
</dbReference>
<dbReference type="SUPFAM" id="SSF52200">
    <property type="entry name" value="Toll/Interleukin receptor TIR domain"/>
    <property type="match status" value="1"/>
</dbReference>
<feature type="domain" description="TIR" evidence="4">
    <location>
        <begin position="24"/>
        <end position="186"/>
    </location>
</feature>
<dbReference type="SUPFAM" id="SSF52047">
    <property type="entry name" value="RNI-like"/>
    <property type="match status" value="1"/>
</dbReference>
<proteinExistence type="predicted"/>
<evidence type="ECO:0000313" key="5">
    <source>
        <dbReference type="EMBL" id="KAK7282207.1"/>
    </source>
</evidence>
<name>A0AAN9FT96_CROPI</name>
<dbReference type="InterPro" id="IPR035897">
    <property type="entry name" value="Toll_tir_struct_dom_sf"/>
</dbReference>
<keyword evidence="2" id="KW-0677">Repeat</keyword>
<comment type="caution">
    <text evidence="5">The sequence shown here is derived from an EMBL/GenBank/DDBJ whole genome shotgun (WGS) entry which is preliminary data.</text>
</comment>